<keyword evidence="2" id="KW-1185">Reference proteome</keyword>
<proteinExistence type="predicted"/>
<dbReference type="EMBL" id="JACHIR010000001">
    <property type="protein sequence ID" value="MBB5892406.1"/>
    <property type="molecule type" value="Genomic_DNA"/>
</dbReference>
<evidence type="ECO:0000313" key="1">
    <source>
        <dbReference type="EMBL" id="MBB5892406.1"/>
    </source>
</evidence>
<gene>
    <name evidence="1" type="ORF">BJ998_003602</name>
</gene>
<reference evidence="1 2" key="1">
    <citation type="submission" date="2020-08" db="EMBL/GenBank/DDBJ databases">
        <title>Sequencing the genomes of 1000 actinobacteria strains.</title>
        <authorList>
            <person name="Klenk H.-P."/>
        </authorList>
    </citation>
    <scope>NUCLEOTIDE SEQUENCE [LARGE SCALE GENOMIC DNA]</scope>
    <source>
        <strain evidence="1 2">DSM 43851</strain>
    </source>
</reference>
<organism evidence="1 2">
    <name type="scientific">Kutzneria kofuensis</name>
    <dbReference type="NCBI Taxonomy" id="103725"/>
    <lineage>
        <taxon>Bacteria</taxon>
        <taxon>Bacillati</taxon>
        <taxon>Actinomycetota</taxon>
        <taxon>Actinomycetes</taxon>
        <taxon>Pseudonocardiales</taxon>
        <taxon>Pseudonocardiaceae</taxon>
        <taxon>Kutzneria</taxon>
    </lineage>
</organism>
<dbReference type="Proteomes" id="UP000585638">
    <property type="component" value="Unassembled WGS sequence"/>
</dbReference>
<protein>
    <submittedName>
        <fullName evidence="1">Uncharacterized protein</fullName>
    </submittedName>
</protein>
<evidence type="ECO:0000313" key="2">
    <source>
        <dbReference type="Proteomes" id="UP000585638"/>
    </source>
</evidence>
<name>A0A7W9KH01_9PSEU</name>
<sequence length="86" mass="9560">MNIQELESAVAAIGIPARMVALGGHAQYSWSLEQAEDGAWEVYWLERGDKNDLERFSTEHQACTYLLGRLTYSQILAGLSWGDAAQ</sequence>
<dbReference type="RefSeq" id="WP_184863124.1">
    <property type="nucleotide sequence ID" value="NZ_BAAAWY010000096.1"/>
</dbReference>
<comment type="caution">
    <text evidence="1">The sequence shown here is derived from an EMBL/GenBank/DDBJ whole genome shotgun (WGS) entry which is preliminary data.</text>
</comment>
<dbReference type="AlphaFoldDB" id="A0A7W9KH01"/>
<accession>A0A7W9KH01</accession>